<name>A0ABS3AP27_9ACTN</name>
<evidence type="ECO:0000313" key="2">
    <source>
        <dbReference type="Proteomes" id="UP000724964"/>
    </source>
</evidence>
<dbReference type="Proteomes" id="UP000724964">
    <property type="component" value="Unassembled WGS sequence"/>
</dbReference>
<gene>
    <name evidence="1" type="ORF">JYT35_00660</name>
</gene>
<proteinExistence type="predicted"/>
<dbReference type="EMBL" id="JAFIUH010000007">
    <property type="protein sequence ID" value="MBN4059609.1"/>
    <property type="molecule type" value="Genomic_DNA"/>
</dbReference>
<comment type="caution">
    <text evidence="1">The sequence shown here is derived from an EMBL/GenBank/DDBJ whole genome shotgun (WGS) entry which is preliminary data.</text>
</comment>
<keyword evidence="2" id="KW-1185">Reference proteome</keyword>
<evidence type="ECO:0000313" key="1">
    <source>
        <dbReference type="EMBL" id="MBN4059609.1"/>
    </source>
</evidence>
<protein>
    <submittedName>
        <fullName evidence="1">Uncharacterized protein</fullName>
    </submittedName>
</protein>
<organism evidence="1 2">
    <name type="scientific">Acidimicrobium ferrooxidans</name>
    <dbReference type="NCBI Taxonomy" id="53635"/>
    <lineage>
        <taxon>Bacteria</taxon>
        <taxon>Bacillati</taxon>
        <taxon>Actinomycetota</taxon>
        <taxon>Acidimicrobiia</taxon>
        <taxon>Acidimicrobiales</taxon>
        <taxon>Acidimicrobiaceae</taxon>
        <taxon>Acidimicrobium</taxon>
    </lineage>
</organism>
<reference evidence="1" key="1">
    <citation type="submission" date="2021-02" db="EMBL/GenBank/DDBJ databases">
        <title>Activity-based single-cell genomes from oceanic crustal fluid captures similar information to metagenomic and metatranscriptomic surveys with orders of magnitude less sampling.</title>
        <authorList>
            <person name="D'Angelo T.S."/>
            <person name="Orcutt B.N."/>
        </authorList>
    </citation>
    <scope>NUCLEOTIDE SEQUENCE [LARGE SCALE GENOMIC DNA]</scope>
    <source>
        <strain evidence="1">AH-315-J10</strain>
    </source>
</reference>
<sequence length="183" mass="19513">MDAFDLNIPASRSTASENLAAASARNGAPVCPAGATHTLEFAIDRWESEPPGMTRRFLDRRETRMFELRGANQLRSAERFGWLSIAALWLGLGARYSTAIHTDHVNVSGVDDLLTIALVDLNPTIRAVRGAGLDASDPTDPYGVIFADLAAATRTSHAVHVGDRRVGSGMVATALLERLGASS</sequence>
<accession>A0ABS3AP27</accession>